<evidence type="ECO:0000313" key="2">
    <source>
        <dbReference type="EMBL" id="QUX22888.1"/>
    </source>
</evidence>
<dbReference type="Pfam" id="PF21832">
    <property type="entry name" value="DUF6892"/>
    <property type="match status" value="1"/>
</dbReference>
<reference evidence="2 3" key="1">
    <citation type="submission" date="2021-05" db="EMBL/GenBank/DDBJ databases">
        <title>Direct Submission.</title>
        <authorList>
            <person name="Li K."/>
            <person name="Gao J."/>
        </authorList>
    </citation>
    <scope>NUCLEOTIDE SEQUENCE [LARGE SCALE GENOMIC DNA]</scope>
    <source>
        <strain evidence="2 3">Mg02</strain>
    </source>
</reference>
<evidence type="ECO:0000259" key="1">
    <source>
        <dbReference type="Pfam" id="PF21832"/>
    </source>
</evidence>
<sequence length="143" mass="16107">MTRFKDFNFKLAVVEQLMYTDEALTPAYSLAAVLKEQGLGDDPWGWASDNGLAYKVVPQSREFFERLEISDELLAGVEELCLDGGNQVYQECAPVWDGEDDLFAIASLEDLDLLPNLKRVEFAEALSEELQEVLRARGIEIDD</sequence>
<evidence type="ECO:0000313" key="3">
    <source>
        <dbReference type="Proteomes" id="UP000676079"/>
    </source>
</evidence>
<dbReference type="Proteomes" id="UP000676079">
    <property type="component" value="Chromosome"/>
</dbReference>
<protein>
    <recommendedName>
        <fullName evidence="1">DUF6892 domain-containing protein</fullName>
    </recommendedName>
</protein>
<name>A0ABX8BQ74_9ACTN</name>
<gene>
    <name evidence="2" type="ORF">KGD84_00210</name>
</gene>
<keyword evidence="3" id="KW-1185">Reference proteome</keyword>
<organism evidence="2 3">
    <name type="scientific">Nocardiopsis changdeensis</name>
    <dbReference type="NCBI Taxonomy" id="2831969"/>
    <lineage>
        <taxon>Bacteria</taxon>
        <taxon>Bacillati</taxon>
        <taxon>Actinomycetota</taxon>
        <taxon>Actinomycetes</taxon>
        <taxon>Streptosporangiales</taxon>
        <taxon>Nocardiopsidaceae</taxon>
        <taxon>Nocardiopsis</taxon>
    </lineage>
</organism>
<dbReference type="InterPro" id="IPR054187">
    <property type="entry name" value="DUF6892"/>
</dbReference>
<feature type="domain" description="DUF6892" evidence="1">
    <location>
        <begin position="1"/>
        <end position="141"/>
    </location>
</feature>
<accession>A0ABX8BQ74</accession>
<dbReference type="EMBL" id="CP074133">
    <property type="protein sequence ID" value="QUX22888.1"/>
    <property type="molecule type" value="Genomic_DNA"/>
</dbReference>
<proteinExistence type="predicted"/>
<dbReference type="RefSeq" id="WP_220564101.1">
    <property type="nucleotide sequence ID" value="NZ_CP074133.1"/>
</dbReference>